<evidence type="ECO:0000256" key="1">
    <source>
        <dbReference type="ARBA" id="ARBA00038494"/>
    </source>
</evidence>
<dbReference type="PANTHER" id="PTHR43630:SF2">
    <property type="entry name" value="GLYCOSYLTRANSFERASE"/>
    <property type="match status" value="1"/>
</dbReference>
<name>A0A1Z4VMZ2_9GAMM</name>
<protein>
    <submittedName>
        <fullName evidence="3">Glycosyltransferase</fullName>
    </submittedName>
</protein>
<proteinExistence type="inferred from homology"/>
<evidence type="ECO:0000259" key="2">
    <source>
        <dbReference type="Pfam" id="PF00535"/>
    </source>
</evidence>
<keyword evidence="3" id="KW-0808">Transferase</keyword>
<dbReference type="RefSeq" id="WP_096364556.1">
    <property type="nucleotide sequence ID" value="NZ_AP018052.1"/>
</dbReference>
<dbReference type="PANTHER" id="PTHR43630">
    <property type="entry name" value="POLY-BETA-1,6-N-ACETYL-D-GLUCOSAMINE SYNTHASE"/>
    <property type="match status" value="1"/>
</dbReference>
<keyword evidence="4" id="KW-1185">Reference proteome</keyword>
<dbReference type="OrthoDB" id="9815923at2"/>
<dbReference type="InterPro" id="IPR029044">
    <property type="entry name" value="Nucleotide-diphossugar_trans"/>
</dbReference>
<dbReference type="CDD" id="cd02511">
    <property type="entry name" value="Beta4Glucosyltransferase"/>
    <property type="match status" value="1"/>
</dbReference>
<dbReference type="InterPro" id="IPR001173">
    <property type="entry name" value="Glyco_trans_2-like"/>
</dbReference>
<organism evidence="3 4">
    <name type="scientific">Thiohalobacter thiocyanaticus</name>
    <dbReference type="NCBI Taxonomy" id="585455"/>
    <lineage>
        <taxon>Bacteria</taxon>
        <taxon>Pseudomonadati</taxon>
        <taxon>Pseudomonadota</taxon>
        <taxon>Gammaproteobacteria</taxon>
        <taxon>Thiohalobacterales</taxon>
        <taxon>Thiohalobacteraceae</taxon>
        <taxon>Thiohalobacter</taxon>
    </lineage>
</organism>
<dbReference type="Pfam" id="PF00535">
    <property type="entry name" value="Glycos_transf_2"/>
    <property type="match status" value="1"/>
</dbReference>
<evidence type="ECO:0000313" key="4">
    <source>
        <dbReference type="Proteomes" id="UP000218765"/>
    </source>
</evidence>
<gene>
    <name evidence="3" type="ORF">FOKN1_0587</name>
</gene>
<sequence length="279" mass="32156">MRAPVSVVILTLDEEVNIGRCLDSVAWCDDVVVLDSFSTDRTCEIARGKGARIVERAFDNYANQRNHALKEIDYSNDWLLMLDADEVVPGEMVEEMAATLTGGGEDVTLYRMRRKDYFMGSWLKHSTNYSTLWFGRLMRLGRVWVEREINEEYHTDGLTRDLDSAIVHYPFNKGLSAWVEKHNRYSSMEAELLVHGGGYEWKLRELFDSDPVARRKALKALIYSMPGRPLVMFLGRYFVAGGVLDGRAGLMFCLLKSWYEYLIDCKAKELRRRMRGLPV</sequence>
<evidence type="ECO:0000313" key="3">
    <source>
        <dbReference type="EMBL" id="BAZ92989.1"/>
    </source>
</evidence>
<feature type="domain" description="Glycosyltransferase 2-like" evidence="2">
    <location>
        <begin position="6"/>
        <end position="132"/>
    </location>
</feature>
<dbReference type="AlphaFoldDB" id="A0A1Z4VMZ2"/>
<dbReference type="SUPFAM" id="SSF53448">
    <property type="entry name" value="Nucleotide-diphospho-sugar transferases"/>
    <property type="match status" value="1"/>
</dbReference>
<dbReference type="EMBL" id="AP018052">
    <property type="protein sequence ID" value="BAZ92989.1"/>
    <property type="molecule type" value="Genomic_DNA"/>
</dbReference>
<dbReference type="Proteomes" id="UP000218765">
    <property type="component" value="Chromosome"/>
</dbReference>
<dbReference type="GO" id="GO:0016740">
    <property type="term" value="F:transferase activity"/>
    <property type="evidence" value="ECO:0007669"/>
    <property type="project" value="UniProtKB-KW"/>
</dbReference>
<reference evidence="3 4" key="1">
    <citation type="submission" date="2017-05" db="EMBL/GenBank/DDBJ databases">
        <title>Thiocyanate degradation by Thiohalobacter thiocyanaticus FOKN1.</title>
        <authorList>
            <person name="Oshiki M."/>
            <person name="Fukushima T."/>
            <person name="Kawano S."/>
            <person name="Nakagawa J."/>
        </authorList>
    </citation>
    <scope>NUCLEOTIDE SEQUENCE [LARGE SCALE GENOMIC DNA]</scope>
    <source>
        <strain evidence="3 4">FOKN1</strain>
    </source>
</reference>
<comment type="similarity">
    <text evidence="1">Belongs to the glycosyltransferase 2 family. WaaE/KdtX subfamily.</text>
</comment>
<dbReference type="Gene3D" id="3.90.550.10">
    <property type="entry name" value="Spore Coat Polysaccharide Biosynthesis Protein SpsA, Chain A"/>
    <property type="match status" value="1"/>
</dbReference>
<dbReference type="KEGG" id="ttc:FOKN1_0587"/>
<accession>A0A1Z4VMZ2</accession>